<evidence type="ECO:0000256" key="1">
    <source>
        <dbReference type="ARBA" id="ARBA00004571"/>
    </source>
</evidence>
<name>D2QDW9_SPILD</name>
<dbReference type="PROSITE" id="PS52016">
    <property type="entry name" value="TONB_DEPENDENT_REC_3"/>
    <property type="match status" value="1"/>
</dbReference>
<evidence type="ECO:0000256" key="5">
    <source>
        <dbReference type="ARBA" id="ARBA00023077"/>
    </source>
</evidence>
<keyword evidence="2 8" id="KW-0813">Transport</keyword>
<evidence type="ECO:0000256" key="7">
    <source>
        <dbReference type="ARBA" id="ARBA00023237"/>
    </source>
</evidence>
<dbReference type="Pfam" id="PF07715">
    <property type="entry name" value="Plug"/>
    <property type="match status" value="1"/>
</dbReference>
<evidence type="ECO:0000256" key="3">
    <source>
        <dbReference type="ARBA" id="ARBA00022452"/>
    </source>
</evidence>
<dbReference type="InterPro" id="IPR008969">
    <property type="entry name" value="CarboxyPept-like_regulatory"/>
</dbReference>
<dbReference type="SUPFAM" id="SSF56935">
    <property type="entry name" value="Porins"/>
    <property type="match status" value="1"/>
</dbReference>
<evidence type="ECO:0000259" key="10">
    <source>
        <dbReference type="Pfam" id="PF00593"/>
    </source>
</evidence>
<accession>D2QDW9</accession>
<dbReference type="eggNOG" id="COG4771">
    <property type="taxonomic scope" value="Bacteria"/>
</dbReference>
<dbReference type="Proteomes" id="UP000002028">
    <property type="component" value="Chromosome"/>
</dbReference>
<evidence type="ECO:0000256" key="4">
    <source>
        <dbReference type="ARBA" id="ARBA00022692"/>
    </source>
</evidence>
<dbReference type="GO" id="GO:0009279">
    <property type="term" value="C:cell outer membrane"/>
    <property type="evidence" value="ECO:0007669"/>
    <property type="project" value="UniProtKB-SubCell"/>
</dbReference>
<dbReference type="Pfam" id="PF13715">
    <property type="entry name" value="CarbopepD_reg_2"/>
    <property type="match status" value="1"/>
</dbReference>
<keyword evidence="7 8" id="KW-0998">Cell outer membrane</keyword>
<keyword evidence="5 9" id="KW-0798">TonB box</keyword>
<comment type="subcellular location">
    <subcellularLocation>
        <location evidence="1 8">Cell outer membrane</location>
        <topology evidence="1 8">Multi-pass membrane protein</topology>
    </subcellularLocation>
</comment>
<keyword evidence="12" id="KW-0675">Receptor</keyword>
<evidence type="ECO:0000256" key="6">
    <source>
        <dbReference type="ARBA" id="ARBA00023136"/>
    </source>
</evidence>
<gene>
    <name evidence="12" type="ordered locus">Slin_5213</name>
</gene>
<dbReference type="Pfam" id="PF00593">
    <property type="entry name" value="TonB_dep_Rec_b-barrel"/>
    <property type="match status" value="1"/>
</dbReference>
<evidence type="ECO:0000313" key="13">
    <source>
        <dbReference type="Proteomes" id="UP000002028"/>
    </source>
</evidence>
<dbReference type="InterPro" id="IPR000531">
    <property type="entry name" value="Beta-barrel_TonB"/>
</dbReference>
<dbReference type="SUPFAM" id="SSF49464">
    <property type="entry name" value="Carboxypeptidase regulatory domain-like"/>
    <property type="match status" value="1"/>
</dbReference>
<evidence type="ECO:0000259" key="11">
    <source>
        <dbReference type="Pfam" id="PF07715"/>
    </source>
</evidence>
<dbReference type="Gene3D" id="2.40.170.20">
    <property type="entry name" value="TonB-dependent receptor, beta-barrel domain"/>
    <property type="match status" value="1"/>
</dbReference>
<proteinExistence type="inferred from homology"/>
<dbReference type="AlphaFoldDB" id="D2QDW9"/>
<sequence>MPTVLPMKHCYLAYLYVLLFFPLLSLAQDLPPMREKPAKPTRFNFTVTGRVVDAKTGENLPYAYVRVAASKQIVGTNVDGYFTLLHVPADTSTLLVSYMGYQDLRLKLRPDESVRNLRLELEASVVDLTAVTVAAQKAEVMKASTDEVGLIQLTPRNLTKLPNIGERDVFRALQLMPGISAANESSSGLYVRGGTPDQTLVLFDGFTVYNVDHLYGFFSAFNYNALKSVQLYKGGFDAKYGGRLSGVAELTGKEGNRNRFNAGGDASFLSFNAFVEGPIGNKVTFLVAGRRSFKGPLYQKLFDQFQTTASNPAQQQQGRAPRFGNQVQTSTQVASYFYDLNGRVTFRPTEKDQITLSVYNGQDYLDNSQSITLPAFGRGNNANTTVSTTNNSLSSTDLSNWGNTGSSLKWSRRWNDKLYINSLVSYSNYFSQRDLSNTTSIRRNGASDNQNVKFGTFESNNLTDLSAKTDLEFNASANHFFGAGLQFTQNTIDYTYSSNDTVTLLQKHDRGSFAAAYLQDQIRLMDNRLTLKPGVRITYYNVTGKVYTEPRLSGSFQLTDRVKLKGAIGQYYQFAKQVTREDISQGSRNFWLLANKDYLPVGSAVHFIAGASYETAGYLFDVEAYAKNLTGVTEYTLRFAPQIGRGLLPSETFYTGTGTVRGVDFLVQKKLGDYTGWMGYTYAVAQNNIAAYSDKPYYANQDVRHEFKSINNYHWRRFDVALTWIYASGRPYTSIVGEYSVTLLDGSSRTFTNPSAKNANRFPAYNRLDASVTYTHKYGSIGVSVFNLYNRQNVWYKKFTSVSDGQTSQLVVSDITYLGITPNLTLSFRLR</sequence>
<dbReference type="HOGENOM" id="CLU_016599_0_0_10"/>
<comment type="similarity">
    <text evidence="8 9">Belongs to the TonB-dependent receptor family.</text>
</comment>
<dbReference type="Gene3D" id="2.60.40.1120">
    <property type="entry name" value="Carboxypeptidase-like, regulatory domain"/>
    <property type="match status" value="1"/>
</dbReference>
<evidence type="ECO:0000256" key="9">
    <source>
        <dbReference type="RuleBase" id="RU003357"/>
    </source>
</evidence>
<keyword evidence="6 8" id="KW-0472">Membrane</keyword>
<dbReference type="STRING" id="504472.Slin_5213"/>
<keyword evidence="13" id="KW-1185">Reference proteome</keyword>
<organism evidence="12 13">
    <name type="scientific">Spirosoma linguale (strain ATCC 33905 / DSM 74 / LMG 10896 / Claus 1)</name>
    <dbReference type="NCBI Taxonomy" id="504472"/>
    <lineage>
        <taxon>Bacteria</taxon>
        <taxon>Pseudomonadati</taxon>
        <taxon>Bacteroidota</taxon>
        <taxon>Cytophagia</taxon>
        <taxon>Cytophagales</taxon>
        <taxon>Cytophagaceae</taxon>
        <taxon>Spirosoma</taxon>
    </lineage>
</organism>
<reference evidence="12 13" key="1">
    <citation type="journal article" date="2010" name="Stand. Genomic Sci.">
        <title>Complete genome sequence of Spirosoma linguale type strain (1).</title>
        <authorList>
            <person name="Lail K."/>
            <person name="Sikorski J."/>
            <person name="Saunders E."/>
            <person name="Lapidus A."/>
            <person name="Glavina Del Rio T."/>
            <person name="Copeland A."/>
            <person name="Tice H."/>
            <person name="Cheng J.-F."/>
            <person name="Lucas S."/>
            <person name="Nolan M."/>
            <person name="Bruce D."/>
            <person name="Goodwin L."/>
            <person name="Pitluck S."/>
            <person name="Ivanova N."/>
            <person name="Mavromatis K."/>
            <person name="Ovchinnikova G."/>
            <person name="Pati A."/>
            <person name="Chen A."/>
            <person name="Palaniappan K."/>
            <person name="Land M."/>
            <person name="Hauser L."/>
            <person name="Chang Y.-J."/>
            <person name="Jeffries C.D."/>
            <person name="Chain P."/>
            <person name="Brettin T."/>
            <person name="Detter J.C."/>
            <person name="Schuetze A."/>
            <person name="Rohde M."/>
            <person name="Tindall B.J."/>
            <person name="Goeker M."/>
            <person name="Bristow J."/>
            <person name="Eisen J.A."/>
            <person name="Markowitz V."/>
            <person name="Hugenholtz P."/>
            <person name="Kyrpides N.C."/>
            <person name="Klenk H.-P."/>
            <person name="Chen F."/>
        </authorList>
    </citation>
    <scope>NUCLEOTIDE SEQUENCE [LARGE SCALE GENOMIC DNA]</scope>
    <source>
        <strain evidence="13">ATCC 33905 / DSM 74 / LMG 10896 / Claus 1</strain>
    </source>
</reference>
<feature type="domain" description="TonB-dependent receptor plug" evidence="11">
    <location>
        <begin position="165"/>
        <end position="246"/>
    </location>
</feature>
<dbReference type="InterPro" id="IPR039426">
    <property type="entry name" value="TonB-dep_rcpt-like"/>
</dbReference>
<dbReference type="Gene3D" id="2.170.130.10">
    <property type="entry name" value="TonB-dependent receptor, plug domain"/>
    <property type="match status" value="1"/>
</dbReference>
<keyword evidence="3 8" id="KW-1134">Transmembrane beta strand</keyword>
<dbReference type="InterPro" id="IPR036942">
    <property type="entry name" value="Beta-barrel_TonB_sf"/>
</dbReference>
<dbReference type="KEGG" id="sli:Slin_5213"/>
<feature type="domain" description="TonB-dependent receptor-like beta-barrel" evidence="10">
    <location>
        <begin position="360"/>
        <end position="788"/>
    </location>
</feature>
<evidence type="ECO:0000313" key="12">
    <source>
        <dbReference type="EMBL" id="ADB41185.1"/>
    </source>
</evidence>
<protein>
    <submittedName>
        <fullName evidence="12">TonB-dependent receptor plug</fullName>
    </submittedName>
</protein>
<evidence type="ECO:0000256" key="2">
    <source>
        <dbReference type="ARBA" id="ARBA00022448"/>
    </source>
</evidence>
<evidence type="ECO:0000256" key="8">
    <source>
        <dbReference type="PROSITE-ProRule" id="PRU01360"/>
    </source>
</evidence>
<dbReference type="EMBL" id="CP001769">
    <property type="protein sequence ID" value="ADB41185.1"/>
    <property type="molecule type" value="Genomic_DNA"/>
</dbReference>
<dbReference type="InterPro" id="IPR037066">
    <property type="entry name" value="Plug_dom_sf"/>
</dbReference>
<keyword evidence="4 8" id="KW-0812">Transmembrane</keyword>
<dbReference type="InterPro" id="IPR012910">
    <property type="entry name" value="Plug_dom"/>
</dbReference>